<dbReference type="EMBL" id="VSSQ01025214">
    <property type="protein sequence ID" value="MPM73210.1"/>
    <property type="molecule type" value="Genomic_DNA"/>
</dbReference>
<name>A0A645C634_9ZZZZ</name>
<comment type="caution">
    <text evidence="1">The sequence shown here is derived from an EMBL/GenBank/DDBJ whole genome shotgun (WGS) entry which is preliminary data.</text>
</comment>
<gene>
    <name evidence="1" type="ORF">SDC9_120186</name>
</gene>
<proteinExistence type="predicted"/>
<reference evidence="1" key="1">
    <citation type="submission" date="2019-08" db="EMBL/GenBank/DDBJ databases">
        <authorList>
            <person name="Kucharzyk K."/>
            <person name="Murdoch R.W."/>
            <person name="Higgins S."/>
            <person name="Loffler F."/>
        </authorList>
    </citation>
    <scope>NUCLEOTIDE SEQUENCE</scope>
</reference>
<accession>A0A645C634</accession>
<organism evidence="1">
    <name type="scientific">bioreactor metagenome</name>
    <dbReference type="NCBI Taxonomy" id="1076179"/>
    <lineage>
        <taxon>unclassified sequences</taxon>
        <taxon>metagenomes</taxon>
        <taxon>ecological metagenomes</taxon>
    </lineage>
</organism>
<sequence>MFNGYGTPLHRFAALQNKRRVPLLRQHERRKQPRRAEANNNHAPAQRLISPLQRFRGSFPIQIKARVPAGKQRFAGLIVHLGNRVDKKMYRLLLPRVQRTADDFCVCNAFDIDVRLLRNQAGNLLVPC</sequence>
<protein>
    <submittedName>
        <fullName evidence="1">Uncharacterized protein</fullName>
    </submittedName>
</protein>
<dbReference type="AlphaFoldDB" id="A0A645C634"/>
<evidence type="ECO:0000313" key="1">
    <source>
        <dbReference type="EMBL" id="MPM73210.1"/>
    </source>
</evidence>